<dbReference type="Gene3D" id="1.10.340.30">
    <property type="entry name" value="Hypothetical protein, domain 2"/>
    <property type="match status" value="1"/>
</dbReference>
<dbReference type="Gene3D" id="3.40.10.10">
    <property type="entry name" value="DNA Methylphosphotriester Repair Domain"/>
    <property type="match status" value="1"/>
</dbReference>
<proteinExistence type="predicted"/>
<keyword evidence="8" id="KW-0804">Transcription</keyword>
<name>A0A1G7U497_9GAMM</name>
<evidence type="ECO:0000313" key="11">
    <source>
        <dbReference type="EMBL" id="SDG42452.1"/>
    </source>
</evidence>
<evidence type="ECO:0000256" key="5">
    <source>
        <dbReference type="ARBA" id="ARBA00022763"/>
    </source>
</evidence>
<dbReference type="Gene3D" id="1.10.10.60">
    <property type="entry name" value="Homeodomain-like"/>
    <property type="match status" value="1"/>
</dbReference>
<dbReference type="OrthoDB" id="9811249at2"/>
<dbReference type="Proteomes" id="UP000198641">
    <property type="component" value="Unassembled WGS sequence"/>
</dbReference>
<dbReference type="GO" id="GO:0006307">
    <property type="term" value="P:DNA alkylation repair"/>
    <property type="evidence" value="ECO:0007669"/>
    <property type="project" value="TreeGrafter"/>
</dbReference>
<keyword evidence="4" id="KW-0808">Transferase</keyword>
<dbReference type="SUPFAM" id="SSF55945">
    <property type="entry name" value="TATA-box binding protein-like"/>
    <property type="match status" value="1"/>
</dbReference>
<organism evidence="11 12">
    <name type="scientific">Onishia taeanensis</name>
    <dbReference type="NCBI Taxonomy" id="284577"/>
    <lineage>
        <taxon>Bacteria</taxon>
        <taxon>Pseudomonadati</taxon>
        <taxon>Pseudomonadota</taxon>
        <taxon>Gammaproteobacteria</taxon>
        <taxon>Oceanospirillales</taxon>
        <taxon>Halomonadaceae</taxon>
        <taxon>Onishia</taxon>
    </lineage>
</organism>
<keyword evidence="5" id="KW-0227">DNA damage</keyword>
<dbReference type="SMART" id="SM00478">
    <property type="entry name" value="ENDO3c"/>
    <property type="match status" value="1"/>
</dbReference>
<dbReference type="Gene3D" id="3.30.310.20">
    <property type="entry name" value="DNA-3-methyladenine glycosylase AlkA, N-terminal domain"/>
    <property type="match status" value="1"/>
</dbReference>
<dbReference type="STRING" id="284577.SAMN05216571_1134"/>
<sequence>MLDSAECRQARLARDVRFDGRFVVGVTTTGIYCRPICPARLPQEANVRYFDGPLTAAEAGFRPCLRCRPDSAPDSPAWRGTRTTLERALRLIDDGALRDGSLGDLCERLGVGERHLRRLFQDAFGVSPKAYAQYRQCLFAKQLLHQTALPITDIAYASGFRSLRRFNDAFVTRIGLAPRTLRRTAKGSDNASQCSEALTLWLAYRPPYAWSAMRDFHASRAIPGLEWVGDDHYGRHIRWGDEKAIAKGSFTAEHVPQRHAFRVRLELDDLRALSPVVRHVRRVLDLDADTTTIEAHLADAFPDLALIEGLRLPGLWSPFEAGVRAILGQQVSTDAARGLVTRLVEALGEPAGDLGRHFPTPNAVAASELDELRMPGARKATLKRLASWFAEGKADEDPLAWTSLKGIGPWTAHYAALRGTSAPDIWLDGDAGVRRALPRLAGADPARGAPWRSYLTLQLWSYDPEATRSQDNAR</sequence>
<dbReference type="EMBL" id="FNCI01000013">
    <property type="protein sequence ID" value="SDG42452.1"/>
    <property type="molecule type" value="Genomic_DNA"/>
</dbReference>
<dbReference type="GO" id="GO:0032131">
    <property type="term" value="F:alkylated DNA binding"/>
    <property type="evidence" value="ECO:0007669"/>
    <property type="project" value="TreeGrafter"/>
</dbReference>
<dbReference type="PROSITE" id="PS01124">
    <property type="entry name" value="HTH_ARAC_FAMILY_2"/>
    <property type="match status" value="1"/>
</dbReference>
<evidence type="ECO:0000256" key="9">
    <source>
        <dbReference type="ARBA" id="ARBA00023204"/>
    </source>
</evidence>
<dbReference type="InterPro" id="IPR003265">
    <property type="entry name" value="HhH-GPD_domain"/>
</dbReference>
<dbReference type="GO" id="GO:0005737">
    <property type="term" value="C:cytoplasm"/>
    <property type="evidence" value="ECO:0007669"/>
    <property type="project" value="TreeGrafter"/>
</dbReference>
<keyword evidence="7" id="KW-0010">Activator</keyword>
<dbReference type="GO" id="GO:0032259">
    <property type="term" value="P:methylation"/>
    <property type="evidence" value="ECO:0007669"/>
    <property type="project" value="UniProtKB-KW"/>
</dbReference>
<gene>
    <name evidence="11" type="ORF">SAMN05216571_1134</name>
</gene>
<evidence type="ECO:0000256" key="3">
    <source>
        <dbReference type="ARBA" id="ARBA00012000"/>
    </source>
</evidence>
<protein>
    <recommendedName>
        <fullName evidence="3">DNA-3-methyladenine glycosylase II</fullName>
        <ecNumber evidence="3">3.2.2.21</ecNumber>
    </recommendedName>
</protein>
<dbReference type="GO" id="GO:0008725">
    <property type="term" value="F:DNA-3-methyladenine glycosylase activity"/>
    <property type="evidence" value="ECO:0007669"/>
    <property type="project" value="TreeGrafter"/>
</dbReference>
<evidence type="ECO:0000256" key="1">
    <source>
        <dbReference type="ARBA" id="ARBA00000086"/>
    </source>
</evidence>
<dbReference type="EC" id="3.2.2.21" evidence="3"/>
<dbReference type="Pfam" id="PF02805">
    <property type="entry name" value="Ada_Zn_binding"/>
    <property type="match status" value="1"/>
</dbReference>
<evidence type="ECO:0000256" key="7">
    <source>
        <dbReference type="ARBA" id="ARBA00023159"/>
    </source>
</evidence>
<dbReference type="InterPro" id="IPR037046">
    <property type="entry name" value="AlkA_N_sf"/>
</dbReference>
<keyword evidence="12" id="KW-1185">Reference proteome</keyword>
<keyword evidence="9" id="KW-0234">DNA repair</keyword>
<evidence type="ECO:0000256" key="4">
    <source>
        <dbReference type="ARBA" id="ARBA00022603"/>
    </source>
</evidence>
<dbReference type="GO" id="GO:0008168">
    <property type="term" value="F:methyltransferase activity"/>
    <property type="evidence" value="ECO:0007669"/>
    <property type="project" value="UniProtKB-KW"/>
</dbReference>
<dbReference type="SMART" id="SM01009">
    <property type="entry name" value="AlkA_N"/>
    <property type="match status" value="1"/>
</dbReference>
<dbReference type="GO" id="GO:0032993">
    <property type="term" value="C:protein-DNA complex"/>
    <property type="evidence" value="ECO:0007669"/>
    <property type="project" value="TreeGrafter"/>
</dbReference>
<evidence type="ECO:0000256" key="2">
    <source>
        <dbReference type="ARBA" id="ARBA00001947"/>
    </source>
</evidence>
<dbReference type="Pfam" id="PF06029">
    <property type="entry name" value="AlkA_N"/>
    <property type="match status" value="1"/>
</dbReference>
<keyword evidence="6" id="KW-0805">Transcription regulation</keyword>
<evidence type="ECO:0000259" key="10">
    <source>
        <dbReference type="PROSITE" id="PS01124"/>
    </source>
</evidence>
<dbReference type="InterPro" id="IPR004026">
    <property type="entry name" value="Ada_DNA_repair_Zn-bd"/>
</dbReference>
<dbReference type="InterPro" id="IPR035451">
    <property type="entry name" value="Ada-like_dom_sf"/>
</dbReference>
<dbReference type="SUPFAM" id="SSF57884">
    <property type="entry name" value="Ada DNA repair protein, N-terminal domain (N-Ada 10)"/>
    <property type="match status" value="1"/>
</dbReference>
<dbReference type="GO" id="GO:0006285">
    <property type="term" value="P:base-excision repair, AP site formation"/>
    <property type="evidence" value="ECO:0007669"/>
    <property type="project" value="TreeGrafter"/>
</dbReference>
<dbReference type="GO" id="GO:0008270">
    <property type="term" value="F:zinc ion binding"/>
    <property type="evidence" value="ECO:0007669"/>
    <property type="project" value="InterPro"/>
</dbReference>
<feature type="domain" description="HTH araC/xylS-type" evidence="10">
    <location>
        <begin position="86"/>
        <end position="184"/>
    </location>
</feature>
<evidence type="ECO:0000256" key="8">
    <source>
        <dbReference type="ARBA" id="ARBA00023163"/>
    </source>
</evidence>
<dbReference type="GO" id="GO:0043916">
    <property type="term" value="F:DNA-7-methylguanine glycosylase activity"/>
    <property type="evidence" value="ECO:0007669"/>
    <property type="project" value="TreeGrafter"/>
</dbReference>
<evidence type="ECO:0000313" key="12">
    <source>
        <dbReference type="Proteomes" id="UP000198641"/>
    </source>
</evidence>
<dbReference type="AlphaFoldDB" id="A0A1G7U497"/>
<keyword evidence="4" id="KW-0489">Methyltransferase</keyword>
<dbReference type="RefSeq" id="WP_092527587.1">
    <property type="nucleotide sequence ID" value="NZ_FNCI01000013.1"/>
</dbReference>
<dbReference type="InterPro" id="IPR010316">
    <property type="entry name" value="AlkA_N"/>
</dbReference>
<reference evidence="11 12" key="1">
    <citation type="submission" date="2016-10" db="EMBL/GenBank/DDBJ databases">
        <authorList>
            <person name="de Groot N.N."/>
        </authorList>
    </citation>
    <scope>NUCLEOTIDE SEQUENCE [LARGE SCALE GENOMIC DNA]</scope>
    <source>
        <strain evidence="11 12">BH539</strain>
    </source>
</reference>
<dbReference type="GO" id="GO:0043565">
    <property type="term" value="F:sequence-specific DNA binding"/>
    <property type="evidence" value="ECO:0007669"/>
    <property type="project" value="InterPro"/>
</dbReference>
<dbReference type="PANTHER" id="PTHR43003">
    <property type="entry name" value="DNA-3-METHYLADENINE GLYCOSYLASE"/>
    <property type="match status" value="1"/>
</dbReference>
<dbReference type="GO" id="GO:0003700">
    <property type="term" value="F:DNA-binding transcription factor activity"/>
    <property type="evidence" value="ECO:0007669"/>
    <property type="project" value="InterPro"/>
</dbReference>
<dbReference type="Pfam" id="PF12833">
    <property type="entry name" value="HTH_18"/>
    <property type="match status" value="1"/>
</dbReference>
<dbReference type="SUPFAM" id="SSF48150">
    <property type="entry name" value="DNA-glycosylase"/>
    <property type="match status" value="1"/>
</dbReference>
<dbReference type="InterPro" id="IPR009057">
    <property type="entry name" value="Homeodomain-like_sf"/>
</dbReference>
<dbReference type="InterPro" id="IPR018060">
    <property type="entry name" value="HTH_AraC"/>
</dbReference>
<dbReference type="CDD" id="cd00056">
    <property type="entry name" value="ENDO3c"/>
    <property type="match status" value="1"/>
</dbReference>
<dbReference type="PANTHER" id="PTHR43003:SF13">
    <property type="entry name" value="DNA-3-METHYLADENINE GLYCOSYLASE 2"/>
    <property type="match status" value="1"/>
</dbReference>
<dbReference type="SMART" id="SM00342">
    <property type="entry name" value="HTH_ARAC"/>
    <property type="match status" value="1"/>
</dbReference>
<dbReference type="InterPro" id="IPR051912">
    <property type="entry name" value="Alkylbase_DNA_Glycosylase/TA"/>
</dbReference>
<comment type="cofactor">
    <cofactor evidence="2">
        <name>Zn(2+)</name>
        <dbReference type="ChEBI" id="CHEBI:29105"/>
    </cofactor>
</comment>
<accession>A0A1G7U497</accession>
<evidence type="ECO:0000256" key="6">
    <source>
        <dbReference type="ARBA" id="ARBA00023015"/>
    </source>
</evidence>
<dbReference type="SUPFAM" id="SSF46689">
    <property type="entry name" value="Homeodomain-like"/>
    <property type="match status" value="2"/>
</dbReference>
<dbReference type="InterPro" id="IPR011257">
    <property type="entry name" value="DNA_glycosylase"/>
</dbReference>
<comment type="catalytic activity">
    <reaction evidence="1">
        <text>Hydrolysis of alkylated DNA, releasing 3-methyladenine, 3-methylguanine, 7-methylguanine and 7-methyladenine.</text>
        <dbReference type="EC" id="3.2.2.21"/>
    </reaction>
</comment>